<dbReference type="CDD" id="cd08659">
    <property type="entry name" value="M20_ArgE_DapE-like"/>
    <property type="match status" value="1"/>
</dbReference>
<comment type="cofactor">
    <cofactor evidence="1">
        <name>Co(2+)</name>
        <dbReference type="ChEBI" id="CHEBI:48828"/>
    </cofactor>
</comment>
<dbReference type="GO" id="GO:0009014">
    <property type="term" value="F:succinyl-diaminopimelate desuccinylase activity"/>
    <property type="evidence" value="ECO:0007669"/>
    <property type="project" value="UniProtKB-EC"/>
</dbReference>
<organism evidence="16 17">
    <name type="scientific">Carnobacterium divergens DSM 20623</name>
    <dbReference type="NCBI Taxonomy" id="1449336"/>
    <lineage>
        <taxon>Bacteria</taxon>
        <taxon>Bacillati</taxon>
        <taxon>Bacillota</taxon>
        <taxon>Bacilli</taxon>
        <taxon>Lactobacillales</taxon>
        <taxon>Carnobacteriaceae</taxon>
        <taxon>Carnobacterium</taxon>
    </lineage>
</organism>
<dbReference type="Proteomes" id="UP000051658">
    <property type="component" value="Unassembled WGS sequence"/>
</dbReference>
<evidence type="ECO:0000256" key="8">
    <source>
        <dbReference type="ARBA" id="ARBA00022723"/>
    </source>
</evidence>
<evidence type="ECO:0000256" key="5">
    <source>
        <dbReference type="ARBA" id="ARBA00011921"/>
    </source>
</evidence>
<dbReference type="InterPro" id="IPR050072">
    <property type="entry name" value="Peptidase_M20A"/>
</dbReference>
<keyword evidence="11" id="KW-0220">Diaminopimelate biosynthesis</keyword>
<dbReference type="EMBL" id="JQBS01000007">
    <property type="protein sequence ID" value="KRN57144.1"/>
    <property type="molecule type" value="Genomic_DNA"/>
</dbReference>
<dbReference type="GO" id="GO:0019877">
    <property type="term" value="P:diaminopimelate biosynthetic process"/>
    <property type="evidence" value="ECO:0007669"/>
    <property type="project" value="UniProtKB-KW"/>
</dbReference>
<dbReference type="NCBIfam" id="NF006365">
    <property type="entry name" value="PRK08588.1"/>
    <property type="match status" value="1"/>
</dbReference>
<comment type="caution">
    <text evidence="16">The sequence shown here is derived from an EMBL/GenBank/DDBJ whole genome shotgun (WGS) entry which is preliminary data.</text>
</comment>
<dbReference type="eggNOG" id="COG0624">
    <property type="taxonomic scope" value="Bacteria"/>
</dbReference>
<evidence type="ECO:0000256" key="3">
    <source>
        <dbReference type="ARBA" id="ARBA00005130"/>
    </source>
</evidence>
<comment type="catalytic activity">
    <reaction evidence="14">
        <text>N-succinyl-(2S,6S)-2,6-diaminopimelate + H2O = (2S,6S)-2,6-diaminopimelate + succinate</text>
        <dbReference type="Rhea" id="RHEA:22608"/>
        <dbReference type="ChEBI" id="CHEBI:15377"/>
        <dbReference type="ChEBI" id="CHEBI:30031"/>
        <dbReference type="ChEBI" id="CHEBI:57609"/>
        <dbReference type="ChEBI" id="CHEBI:58087"/>
        <dbReference type="EC" id="3.5.1.18"/>
    </reaction>
</comment>
<dbReference type="UniPathway" id="UPA00034">
    <property type="reaction ID" value="UER00021"/>
</dbReference>
<comment type="similarity">
    <text evidence="4">Belongs to the peptidase M20A family.</text>
</comment>
<keyword evidence="8" id="KW-0479">Metal-binding</keyword>
<dbReference type="Pfam" id="PF07687">
    <property type="entry name" value="M20_dimer"/>
    <property type="match status" value="1"/>
</dbReference>
<name>A0A0R2HX62_CARDV</name>
<dbReference type="EC" id="3.5.1.18" evidence="5"/>
<reference evidence="16 17" key="1">
    <citation type="journal article" date="2015" name="Genome Announc.">
        <title>Expanding the biotechnology potential of lactobacilli through comparative genomics of 213 strains and associated genera.</title>
        <authorList>
            <person name="Sun Z."/>
            <person name="Harris H.M."/>
            <person name="McCann A."/>
            <person name="Guo C."/>
            <person name="Argimon S."/>
            <person name="Zhang W."/>
            <person name="Yang X."/>
            <person name="Jeffery I.B."/>
            <person name="Cooney J.C."/>
            <person name="Kagawa T.F."/>
            <person name="Liu W."/>
            <person name="Song Y."/>
            <person name="Salvetti E."/>
            <person name="Wrobel A."/>
            <person name="Rasinkangas P."/>
            <person name="Parkhill J."/>
            <person name="Rea M.C."/>
            <person name="O'Sullivan O."/>
            <person name="Ritari J."/>
            <person name="Douillard F.P."/>
            <person name="Paul Ross R."/>
            <person name="Yang R."/>
            <person name="Briner A.E."/>
            <person name="Felis G.E."/>
            <person name="de Vos W.M."/>
            <person name="Barrangou R."/>
            <person name="Klaenhammer T.R."/>
            <person name="Caufield P.W."/>
            <person name="Cui Y."/>
            <person name="Zhang H."/>
            <person name="O'Toole P.W."/>
        </authorList>
    </citation>
    <scope>NUCLEOTIDE SEQUENCE [LARGE SCALE GENOMIC DNA]</scope>
    <source>
        <strain evidence="16 17">DSM 20623</strain>
    </source>
</reference>
<dbReference type="SUPFAM" id="SSF55031">
    <property type="entry name" value="Bacterial exopeptidase dimerisation domain"/>
    <property type="match status" value="1"/>
</dbReference>
<dbReference type="PANTHER" id="PTHR43808">
    <property type="entry name" value="ACETYLORNITHINE DEACETYLASE"/>
    <property type="match status" value="1"/>
</dbReference>
<evidence type="ECO:0000256" key="1">
    <source>
        <dbReference type="ARBA" id="ARBA00001941"/>
    </source>
</evidence>
<evidence type="ECO:0000256" key="11">
    <source>
        <dbReference type="ARBA" id="ARBA00022915"/>
    </source>
</evidence>
<comment type="cofactor">
    <cofactor evidence="2">
        <name>Zn(2+)</name>
        <dbReference type="ChEBI" id="CHEBI:29105"/>
    </cofactor>
</comment>
<keyword evidence="17" id="KW-1185">Reference proteome</keyword>
<evidence type="ECO:0000256" key="9">
    <source>
        <dbReference type="ARBA" id="ARBA00022801"/>
    </source>
</evidence>
<dbReference type="InterPro" id="IPR036264">
    <property type="entry name" value="Bact_exopeptidase_dim_dom"/>
</dbReference>
<evidence type="ECO:0000256" key="6">
    <source>
        <dbReference type="ARBA" id="ARBA00016853"/>
    </source>
</evidence>
<dbReference type="PROSITE" id="PS00758">
    <property type="entry name" value="ARGE_DAPE_CPG2_1"/>
    <property type="match status" value="1"/>
</dbReference>
<dbReference type="Gene3D" id="3.40.630.10">
    <property type="entry name" value="Zn peptidases"/>
    <property type="match status" value="1"/>
</dbReference>
<keyword evidence="9" id="KW-0378">Hydrolase</keyword>
<evidence type="ECO:0000313" key="16">
    <source>
        <dbReference type="EMBL" id="KRN57144.1"/>
    </source>
</evidence>
<dbReference type="AlphaFoldDB" id="A0A0R2HX62"/>
<dbReference type="NCBIfam" id="TIGR01910">
    <property type="entry name" value="DapE-ArgE"/>
    <property type="match status" value="1"/>
</dbReference>
<proteinExistence type="inferred from homology"/>
<evidence type="ECO:0000313" key="17">
    <source>
        <dbReference type="Proteomes" id="UP000051658"/>
    </source>
</evidence>
<dbReference type="InterPro" id="IPR010182">
    <property type="entry name" value="ArgE/DapE"/>
</dbReference>
<dbReference type="InterPro" id="IPR001261">
    <property type="entry name" value="ArgE/DapE_CS"/>
</dbReference>
<keyword evidence="7" id="KW-0028">Amino-acid biosynthesis</keyword>
<protein>
    <recommendedName>
        <fullName evidence="6">Probable succinyl-diaminopimelate desuccinylase</fullName>
        <ecNumber evidence="5">3.5.1.18</ecNumber>
    </recommendedName>
</protein>
<evidence type="ECO:0000256" key="2">
    <source>
        <dbReference type="ARBA" id="ARBA00001947"/>
    </source>
</evidence>
<dbReference type="Pfam" id="PF01546">
    <property type="entry name" value="Peptidase_M20"/>
    <property type="match status" value="1"/>
</dbReference>
<dbReference type="GO" id="GO:0046872">
    <property type="term" value="F:metal ion binding"/>
    <property type="evidence" value="ECO:0007669"/>
    <property type="project" value="UniProtKB-KW"/>
</dbReference>
<evidence type="ECO:0000256" key="4">
    <source>
        <dbReference type="ARBA" id="ARBA00006247"/>
    </source>
</evidence>
<dbReference type="Gene3D" id="3.30.70.360">
    <property type="match status" value="1"/>
</dbReference>
<dbReference type="PANTHER" id="PTHR43808:SF8">
    <property type="entry name" value="PEPTIDASE M20 DIMERISATION DOMAIN-CONTAINING PROTEIN"/>
    <property type="match status" value="1"/>
</dbReference>
<keyword evidence="13" id="KW-0170">Cobalt</keyword>
<dbReference type="PATRIC" id="fig|1449336.4.peg.123"/>
<evidence type="ECO:0000256" key="10">
    <source>
        <dbReference type="ARBA" id="ARBA00022833"/>
    </source>
</evidence>
<keyword evidence="10" id="KW-0862">Zinc</keyword>
<evidence type="ECO:0000256" key="14">
    <source>
        <dbReference type="ARBA" id="ARBA00051301"/>
    </source>
</evidence>
<dbReference type="InterPro" id="IPR011650">
    <property type="entry name" value="Peptidase_M20_dimer"/>
</dbReference>
<dbReference type="PROSITE" id="PS00759">
    <property type="entry name" value="ARGE_DAPE_CPG2_2"/>
    <property type="match status" value="1"/>
</dbReference>
<accession>A0A0R2HX62</accession>
<keyword evidence="12" id="KW-0457">Lysine biosynthesis</keyword>
<comment type="pathway">
    <text evidence="3">Amino-acid biosynthesis; L-lysine biosynthesis via DAP pathway; LL-2,6-diaminopimelate from (S)-tetrahydrodipicolinate (succinylase route): step 3/3.</text>
</comment>
<dbReference type="GeneID" id="89588119"/>
<sequence>MEKSKKIQILKDIIDIESVNGNEKAVADYLADLFKEYKISTKQVAYDTDRDNLVAEIGNGTSKVLAFSGHMDVVAPGNLADWTTDPFKADERDGKIYGRGSCDMKSGLAAMVIAMIELVEEKTELNGKIKLLATVGEEVGELGAAQLTKEGYADDVTSMIIGEPSGYRIIYTHQGSINFSVASKGKSSHSSMPKLGINAIDYLIEFYTKANHEFRKTVYTNDVLGDFIYNVTMISGGEQINSIPEKATLEGNIRTIPEYDNQKTIEKLNEIIEDLNKEKECNLTLTIEANKLVVKSERDSDIAHIAQKIAETKTGQKVPLLGMPGTTDAAEFIKAKNTFPIIVFGPGNETPHQVNEYVDVDNYLDMIEVYKEISKKYLYM</sequence>
<evidence type="ECO:0000256" key="7">
    <source>
        <dbReference type="ARBA" id="ARBA00022605"/>
    </source>
</evidence>
<feature type="domain" description="Peptidase M20 dimerisation" evidence="15">
    <location>
        <begin position="171"/>
        <end position="279"/>
    </location>
</feature>
<dbReference type="GO" id="GO:0009089">
    <property type="term" value="P:lysine biosynthetic process via diaminopimelate"/>
    <property type="evidence" value="ECO:0007669"/>
    <property type="project" value="UniProtKB-UniPathway"/>
</dbReference>
<evidence type="ECO:0000256" key="13">
    <source>
        <dbReference type="ARBA" id="ARBA00023285"/>
    </source>
</evidence>
<gene>
    <name evidence="16" type="ORF">IV74_GL000122</name>
</gene>
<dbReference type="InterPro" id="IPR002933">
    <property type="entry name" value="Peptidase_M20"/>
</dbReference>
<dbReference type="SUPFAM" id="SSF53187">
    <property type="entry name" value="Zn-dependent exopeptidases"/>
    <property type="match status" value="1"/>
</dbReference>
<evidence type="ECO:0000256" key="12">
    <source>
        <dbReference type="ARBA" id="ARBA00023154"/>
    </source>
</evidence>
<evidence type="ECO:0000259" key="15">
    <source>
        <dbReference type="Pfam" id="PF07687"/>
    </source>
</evidence>
<dbReference type="RefSeq" id="WP_034571505.1">
    <property type="nucleotide sequence ID" value="NZ_JQBS01000007.1"/>
</dbReference>